<name>A0A1S8TRN4_9CLOT</name>
<dbReference type="NCBIfam" id="TIGR01683">
    <property type="entry name" value="thiS"/>
    <property type="match status" value="1"/>
</dbReference>
<dbReference type="Gene3D" id="3.10.20.30">
    <property type="match status" value="1"/>
</dbReference>
<comment type="caution">
    <text evidence="1">The sequence shown here is derived from an EMBL/GenBank/DDBJ whole genome shotgun (WGS) entry which is preliminary data.</text>
</comment>
<evidence type="ECO:0000313" key="2">
    <source>
        <dbReference type="Proteomes" id="UP000190890"/>
    </source>
</evidence>
<dbReference type="OrthoDB" id="9798559at2"/>
<organism evidence="1 2">
    <name type="scientific">Clostridium puniceum</name>
    <dbReference type="NCBI Taxonomy" id="29367"/>
    <lineage>
        <taxon>Bacteria</taxon>
        <taxon>Bacillati</taxon>
        <taxon>Bacillota</taxon>
        <taxon>Clostridia</taxon>
        <taxon>Eubacteriales</taxon>
        <taxon>Clostridiaceae</taxon>
        <taxon>Clostridium</taxon>
    </lineage>
</organism>
<dbReference type="InterPro" id="IPR012675">
    <property type="entry name" value="Beta-grasp_dom_sf"/>
</dbReference>
<accession>A0A1S8TRN4</accession>
<sequence>MIVNGKKMELGNKKVVSDLIKELNLNSDRLVVEIDKEIITKEDFENRELKESNIIEVISFVGGG</sequence>
<dbReference type="InterPro" id="IPR010035">
    <property type="entry name" value="Thi_S"/>
</dbReference>
<dbReference type="PANTHER" id="PTHR34472">
    <property type="entry name" value="SULFUR CARRIER PROTEIN THIS"/>
    <property type="match status" value="1"/>
</dbReference>
<keyword evidence="2" id="KW-1185">Reference proteome</keyword>
<protein>
    <submittedName>
        <fullName evidence="1">Sulfur carrier protein ThiS</fullName>
    </submittedName>
</protein>
<dbReference type="InterPro" id="IPR016155">
    <property type="entry name" value="Mopterin_synth/thiamin_S_b"/>
</dbReference>
<dbReference type="Proteomes" id="UP000190890">
    <property type="component" value="Unassembled WGS sequence"/>
</dbReference>
<reference evidence="1 2" key="1">
    <citation type="submission" date="2016-05" db="EMBL/GenBank/DDBJ databases">
        <title>Microbial solvent formation.</title>
        <authorList>
            <person name="Poehlein A."/>
            <person name="Montoya Solano J.D."/>
            <person name="Flitsch S."/>
            <person name="Krabben P."/>
            <person name="Duerre P."/>
            <person name="Daniel R."/>
        </authorList>
    </citation>
    <scope>NUCLEOTIDE SEQUENCE [LARGE SCALE GENOMIC DNA]</scope>
    <source>
        <strain evidence="1 2">DSM 2619</strain>
    </source>
</reference>
<dbReference type="STRING" id="29367.CLPUN_13790"/>
<dbReference type="CDD" id="cd00565">
    <property type="entry name" value="Ubl_ThiS"/>
    <property type="match status" value="1"/>
</dbReference>
<evidence type="ECO:0000313" key="1">
    <source>
        <dbReference type="EMBL" id="OOM80269.1"/>
    </source>
</evidence>
<dbReference type="SUPFAM" id="SSF54285">
    <property type="entry name" value="MoaD/ThiS"/>
    <property type="match status" value="1"/>
</dbReference>
<dbReference type="PANTHER" id="PTHR34472:SF1">
    <property type="entry name" value="SULFUR CARRIER PROTEIN THIS"/>
    <property type="match status" value="1"/>
</dbReference>
<dbReference type="InterPro" id="IPR003749">
    <property type="entry name" value="ThiS/MoaD-like"/>
</dbReference>
<dbReference type="RefSeq" id="WP_077846580.1">
    <property type="nucleotide sequence ID" value="NZ_LZZM01000089.1"/>
</dbReference>
<proteinExistence type="predicted"/>
<dbReference type="AlphaFoldDB" id="A0A1S8TRN4"/>
<dbReference type="Pfam" id="PF02597">
    <property type="entry name" value="ThiS"/>
    <property type="match status" value="1"/>
</dbReference>
<gene>
    <name evidence="1" type="primary">thiS</name>
    <name evidence="1" type="ORF">CLPUN_13790</name>
</gene>
<dbReference type="EMBL" id="LZZM01000089">
    <property type="protein sequence ID" value="OOM80269.1"/>
    <property type="molecule type" value="Genomic_DNA"/>
</dbReference>